<organism evidence="1">
    <name type="scientific">marine sediment metagenome</name>
    <dbReference type="NCBI Taxonomy" id="412755"/>
    <lineage>
        <taxon>unclassified sequences</taxon>
        <taxon>metagenomes</taxon>
        <taxon>ecological metagenomes</taxon>
    </lineage>
</organism>
<evidence type="ECO:0000313" key="1">
    <source>
        <dbReference type="EMBL" id="GAH46152.1"/>
    </source>
</evidence>
<protein>
    <submittedName>
        <fullName evidence="1">Uncharacterized protein</fullName>
    </submittedName>
</protein>
<name>X1FMF8_9ZZZZ</name>
<dbReference type="AlphaFoldDB" id="X1FMF8"/>
<reference evidence="1" key="1">
    <citation type="journal article" date="2014" name="Front. Microbiol.">
        <title>High frequency of phylogenetically diverse reductive dehalogenase-homologous genes in deep subseafloor sedimentary metagenomes.</title>
        <authorList>
            <person name="Kawai M."/>
            <person name="Futagami T."/>
            <person name="Toyoda A."/>
            <person name="Takaki Y."/>
            <person name="Nishi S."/>
            <person name="Hori S."/>
            <person name="Arai W."/>
            <person name="Tsubouchi T."/>
            <person name="Morono Y."/>
            <person name="Uchiyama I."/>
            <person name="Ito T."/>
            <person name="Fujiyama A."/>
            <person name="Inagaki F."/>
            <person name="Takami H."/>
        </authorList>
    </citation>
    <scope>NUCLEOTIDE SEQUENCE</scope>
    <source>
        <strain evidence="1">Expedition CK06-06</strain>
    </source>
</reference>
<accession>X1FMF8</accession>
<proteinExistence type="predicted"/>
<gene>
    <name evidence="1" type="ORF">S03H2_14883</name>
</gene>
<dbReference type="EMBL" id="BARU01007560">
    <property type="protein sequence ID" value="GAH46152.1"/>
    <property type="molecule type" value="Genomic_DNA"/>
</dbReference>
<sequence length="54" mass="6732">MVKRKKSATQKSYEKHKARLKEYREKKWRKDKNYAYSLGVVETVEKMRKKKRKK</sequence>
<comment type="caution">
    <text evidence="1">The sequence shown here is derived from an EMBL/GenBank/DDBJ whole genome shotgun (WGS) entry which is preliminary data.</text>
</comment>